<gene>
    <name evidence="14" type="primary">mdoH</name>
    <name evidence="14" type="ORF">QQF73_08455</name>
</gene>
<dbReference type="InterPro" id="IPR050321">
    <property type="entry name" value="Glycosyltr_2/OpgH_subfam"/>
</dbReference>
<keyword evidence="6" id="KW-0997">Cell inner membrane</keyword>
<dbReference type="PANTHER" id="PTHR43867:SF5">
    <property type="entry name" value="GLUCANS BIOSYNTHESIS GLUCOSYLTRANSFERASE H"/>
    <property type="match status" value="1"/>
</dbReference>
<comment type="subcellular location">
    <subcellularLocation>
        <location evidence="1">Cell inner membrane</location>
        <topology evidence="1">Multi-pass membrane protein</topology>
    </subcellularLocation>
</comment>
<dbReference type="Proteomes" id="UP001223547">
    <property type="component" value="Unassembled WGS sequence"/>
</dbReference>
<evidence type="ECO:0000256" key="7">
    <source>
        <dbReference type="ARBA" id="ARBA00022676"/>
    </source>
</evidence>
<evidence type="ECO:0000256" key="12">
    <source>
        <dbReference type="SAM" id="Phobius"/>
    </source>
</evidence>
<comment type="caution">
    <text evidence="14">The sequence shown here is derived from an EMBL/GenBank/DDBJ whole genome shotgun (WGS) entry which is preliminary data.</text>
</comment>
<proteinExistence type="inferred from homology"/>
<dbReference type="NCBIfam" id="NF003958">
    <property type="entry name" value="PRK05454.2-1"/>
    <property type="match status" value="1"/>
</dbReference>
<keyword evidence="9 12" id="KW-0812">Transmembrane</keyword>
<dbReference type="InterPro" id="IPR001173">
    <property type="entry name" value="Glyco_trans_2-like"/>
</dbReference>
<protein>
    <recommendedName>
        <fullName evidence="4">Glucans biosynthesis glucosyltransferase H</fullName>
    </recommendedName>
</protein>
<evidence type="ECO:0000259" key="13">
    <source>
        <dbReference type="Pfam" id="PF13632"/>
    </source>
</evidence>
<organism evidence="14 15">
    <name type="scientific">Marinobacter albus</name>
    <dbReference type="NCBI Taxonomy" id="3030833"/>
    <lineage>
        <taxon>Bacteria</taxon>
        <taxon>Pseudomonadati</taxon>
        <taxon>Pseudomonadota</taxon>
        <taxon>Gammaproteobacteria</taxon>
        <taxon>Pseudomonadales</taxon>
        <taxon>Marinobacteraceae</taxon>
        <taxon>Marinobacter</taxon>
    </lineage>
</organism>
<comment type="pathway">
    <text evidence="2">Glycan metabolism; osmoregulated periplasmic glucan (OPG) biosynthesis.</text>
</comment>
<dbReference type="RefSeq" id="WP_285367856.1">
    <property type="nucleotide sequence ID" value="NZ_JASSQD010000001.1"/>
</dbReference>
<evidence type="ECO:0000256" key="2">
    <source>
        <dbReference type="ARBA" id="ARBA00005001"/>
    </source>
</evidence>
<evidence type="ECO:0000256" key="6">
    <source>
        <dbReference type="ARBA" id="ARBA00022519"/>
    </source>
</evidence>
<evidence type="ECO:0000256" key="5">
    <source>
        <dbReference type="ARBA" id="ARBA00022475"/>
    </source>
</evidence>
<dbReference type="EMBL" id="JASSQD010000001">
    <property type="protein sequence ID" value="MDK9557651.1"/>
    <property type="molecule type" value="Genomic_DNA"/>
</dbReference>
<comment type="similarity">
    <text evidence="3">Belongs to the glycosyltransferase 2 family. OpgH subfamily.</text>
</comment>
<evidence type="ECO:0000256" key="10">
    <source>
        <dbReference type="ARBA" id="ARBA00022989"/>
    </source>
</evidence>
<keyword evidence="10 12" id="KW-1133">Transmembrane helix</keyword>
<dbReference type="PANTHER" id="PTHR43867">
    <property type="entry name" value="CELLULOSE SYNTHASE CATALYTIC SUBUNIT A [UDP-FORMING]"/>
    <property type="match status" value="1"/>
</dbReference>
<evidence type="ECO:0000313" key="14">
    <source>
        <dbReference type="EMBL" id="MDK9557651.1"/>
    </source>
</evidence>
<evidence type="ECO:0000256" key="9">
    <source>
        <dbReference type="ARBA" id="ARBA00022692"/>
    </source>
</evidence>
<evidence type="ECO:0000256" key="3">
    <source>
        <dbReference type="ARBA" id="ARBA00009337"/>
    </source>
</evidence>
<evidence type="ECO:0000313" key="15">
    <source>
        <dbReference type="Proteomes" id="UP001223547"/>
    </source>
</evidence>
<sequence length="705" mass="80070">MGKARQSGWRGVAIFRRSLMIFLVFGQTAIATYYLLWILPYHGGTIVEKALIVLFAVLYIWIAIGFWIAVWGFFIRSFGGDSYSLVKRHSKAELESAPLATTAILLPIYHEPVDWTFKGLKAVYEDLAGQGKLDHFEFYILSDSRSPDVWLEERAAWYDLVTELGAEGRIFYRRRAVNLNFKSGNVADFLRRWGRRHKYMVVLDADSLLSGQTVCQMVQLMELEPQVGILQTNPNIINGKSLFARIQQFANRFYSPLFATGLAAVQMGDAAFWGHNAILRVEPFMKHCGLRKLPGRGLFSGAIMSHDFVEAAYMGRAGYEVWLEPQLGGSFEESPPTLGDELARDNRWAKGNLQHLWVMLREPGLRFAHRMAFLNGVMAYLASPLWLLFLIAVTISAAQMTLAPIDYFPEGYQGLFPLWPEWRPEWALGLALSTLMLLFFPKFLAIFDSVVQRTSAGFGGYIKLLKSVLLESLVSVLLAPVRMLAHSRFVIAALFNVSLKWAGQNRTEEITWREGFWNQLPAMLVGSGWALFAWQLDTLFFFWSLPVAVPLILSAPTSVLLSRQALGIGLLERRLLMIPEEFQPPPVLERALEYRLLSRPSQTLTPFQQAILIPHVNRLHQAFARVHTAAARQQHWASDVESCLQHGPVYLSNAKVARIARDRWALDYLHREAWKASVGTYWGQCVHRRILEKVDGSARDADVYK</sequence>
<dbReference type="SUPFAM" id="SSF53448">
    <property type="entry name" value="Nucleotide-diphospho-sugar transferases"/>
    <property type="match status" value="1"/>
</dbReference>
<evidence type="ECO:0000256" key="8">
    <source>
        <dbReference type="ARBA" id="ARBA00022679"/>
    </source>
</evidence>
<reference evidence="14 15" key="1">
    <citation type="submission" date="2023-05" db="EMBL/GenBank/DDBJ databases">
        <title>Marinobacter albus sp. nov., a marine bacterium isolated from sand in a coastal intertidal zone of huludao.</title>
        <authorList>
            <person name="Deng T."/>
        </authorList>
    </citation>
    <scope>NUCLEOTIDE SEQUENCE [LARGE SCALE GENOMIC DNA]</scope>
    <source>
        <strain evidence="14 15">M216</strain>
    </source>
</reference>
<dbReference type="NCBIfam" id="NF003962">
    <property type="entry name" value="PRK05454.2-5"/>
    <property type="match status" value="1"/>
</dbReference>
<dbReference type="Pfam" id="PF13632">
    <property type="entry name" value="Glyco_trans_2_3"/>
    <property type="match status" value="1"/>
</dbReference>
<keyword evidence="7 14" id="KW-0328">Glycosyltransferase</keyword>
<name>A0ABT7HB98_9GAMM</name>
<evidence type="ECO:0000256" key="11">
    <source>
        <dbReference type="ARBA" id="ARBA00023136"/>
    </source>
</evidence>
<evidence type="ECO:0000256" key="4">
    <source>
        <dbReference type="ARBA" id="ARBA00020585"/>
    </source>
</evidence>
<dbReference type="Gene3D" id="3.90.550.10">
    <property type="entry name" value="Spore Coat Polysaccharide Biosynthesis Protein SpsA, Chain A"/>
    <property type="match status" value="1"/>
</dbReference>
<feature type="transmembrane region" description="Helical" evidence="12">
    <location>
        <begin position="51"/>
        <end position="74"/>
    </location>
</feature>
<feature type="transmembrane region" description="Helical" evidence="12">
    <location>
        <begin position="426"/>
        <end position="446"/>
    </location>
</feature>
<keyword evidence="15" id="KW-1185">Reference proteome</keyword>
<keyword evidence="11 12" id="KW-0472">Membrane</keyword>
<feature type="domain" description="Glycosyltransferase 2-like" evidence="13">
    <location>
        <begin position="201"/>
        <end position="395"/>
    </location>
</feature>
<dbReference type="CDD" id="cd04191">
    <property type="entry name" value="Glucan_BSP_MdoH"/>
    <property type="match status" value="1"/>
</dbReference>
<feature type="transmembrane region" description="Helical" evidence="12">
    <location>
        <begin position="372"/>
        <end position="398"/>
    </location>
</feature>
<accession>A0ABT7HB98</accession>
<evidence type="ECO:0000256" key="1">
    <source>
        <dbReference type="ARBA" id="ARBA00004429"/>
    </source>
</evidence>
<feature type="transmembrane region" description="Helical" evidence="12">
    <location>
        <begin position="20"/>
        <end position="39"/>
    </location>
</feature>
<feature type="transmembrane region" description="Helical" evidence="12">
    <location>
        <begin position="540"/>
        <end position="561"/>
    </location>
</feature>
<dbReference type="InterPro" id="IPR029044">
    <property type="entry name" value="Nucleotide-diphossugar_trans"/>
</dbReference>
<keyword evidence="8 14" id="KW-0808">Transferase</keyword>
<dbReference type="GO" id="GO:0016757">
    <property type="term" value="F:glycosyltransferase activity"/>
    <property type="evidence" value="ECO:0007669"/>
    <property type="project" value="UniProtKB-KW"/>
</dbReference>
<keyword evidence="5" id="KW-1003">Cell membrane</keyword>